<dbReference type="EMBL" id="OX451736">
    <property type="protein sequence ID" value="CAI8587971.1"/>
    <property type="molecule type" value="Genomic_DNA"/>
</dbReference>
<feature type="transmembrane region" description="Helical" evidence="8">
    <location>
        <begin position="195"/>
        <end position="215"/>
    </location>
</feature>
<dbReference type="Proteomes" id="UP001157006">
    <property type="component" value="Chromosome 1L"/>
</dbReference>
<dbReference type="GO" id="GO:0016020">
    <property type="term" value="C:membrane"/>
    <property type="evidence" value="ECO:0007669"/>
    <property type="project" value="UniProtKB-SubCell"/>
</dbReference>
<evidence type="ECO:0000256" key="3">
    <source>
        <dbReference type="ARBA" id="ARBA00022692"/>
    </source>
</evidence>
<name>A0AAV0YQH8_VICFA</name>
<dbReference type="PANTHER" id="PTHR22811">
    <property type="entry name" value="TRANSMEMBRANE EMP24 DOMAIN-CONTAINING PROTEIN"/>
    <property type="match status" value="1"/>
</dbReference>
<reference evidence="10 11" key="1">
    <citation type="submission" date="2023-01" db="EMBL/GenBank/DDBJ databases">
        <authorList>
            <person name="Kreplak J."/>
        </authorList>
    </citation>
    <scope>NUCLEOTIDE SEQUENCE [LARGE SCALE GENOMIC DNA]</scope>
</reference>
<dbReference type="InterPro" id="IPR009038">
    <property type="entry name" value="GOLD_dom"/>
</dbReference>
<evidence type="ECO:0000313" key="11">
    <source>
        <dbReference type="Proteomes" id="UP001157006"/>
    </source>
</evidence>
<feature type="transmembrane region" description="Helical" evidence="8">
    <location>
        <begin position="12"/>
        <end position="30"/>
    </location>
</feature>
<keyword evidence="3 7" id="KW-0812">Transmembrane</keyword>
<evidence type="ECO:0000256" key="6">
    <source>
        <dbReference type="ARBA" id="ARBA00023136"/>
    </source>
</evidence>
<feature type="domain" description="GOLD" evidence="9">
    <location>
        <begin position="43"/>
        <end position="162"/>
    </location>
</feature>
<comment type="similarity">
    <text evidence="2 7">Belongs to the EMP24/GP25L family.</text>
</comment>
<evidence type="ECO:0000256" key="4">
    <source>
        <dbReference type="ARBA" id="ARBA00022729"/>
    </source>
</evidence>
<gene>
    <name evidence="10" type="ORF">VFH_I325600</name>
</gene>
<evidence type="ECO:0000256" key="1">
    <source>
        <dbReference type="ARBA" id="ARBA00004479"/>
    </source>
</evidence>
<evidence type="ECO:0000259" key="9">
    <source>
        <dbReference type="PROSITE" id="PS50866"/>
    </source>
</evidence>
<dbReference type="Pfam" id="PF01105">
    <property type="entry name" value="EMP24_GP25L"/>
    <property type="match status" value="1"/>
</dbReference>
<dbReference type="AlphaFoldDB" id="A0AAV0YQH8"/>
<accession>A0AAV0YQH8</accession>
<dbReference type="SMART" id="SM01190">
    <property type="entry name" value="EMP24_GP25L"/>
    <property type="match status" value="1"/>
</dbReference>
<evidence type="ECO:0000256" key="8">
    <source>
        <dbReference type="SAM" id="Phobius"/>
    </source>
</evidence>
<proteinExistence type="inferred from homology"/>
<comment type="subcellular location">
    <subcellularLocation>
        <location evidence="1 7">Membrane</location>
        <topology evidence="1 7">Single-pass type I membrane protein</topology>
    </subcellularLocation>
</comment>
<keyword evidence="4" id="KW-0732">Signal</keyword>
<protein>
    <recommendedName>
        <fullName evidence="9">GOLD domain-containing protein</fullName>
    </recommendedName>
</protein>
<keyword evidence="6 8" id="KW-0472">Membrane</keyword>
<sequence>MNMFVLNTQHSYSLFLFLLLVSVALFSYLVQPLRFDLAHDKAGRCFSEEITKINSMVIGNYSIVNSNKDQPLPPNHTMNVQVFPPQGVHPYHVAERVQAGQFAFTAYQSGQYAICFMDTSEDRQVTFSVDFDWKTGVAAANGHHKNIAKRSEVDWLAFEVKTMHETALAIKEEMSYLLERNTEMIQINWITDNRIFLLNFVSIFVCLSVAGLQVWHLKTFFEKKKII</sequence>
<keyword evidence="11" id="KW-1185">Reference proteome</keyword>
<evidence type="ECO:0000313" key="10">
    <source>
        <dbReference type="EMBL" id="CAI8587971.1"/>
    </source>
</evidence>
<evidence type="ECO:0000256" key="7">
    <source>
        <dbReference type="RuleBase" id="RU003827"/>
    </source>
</evidence>
<dbReference type="InterPro" id="IPR015720">
    <property type="entry name" value="Emp24-like"/>
</dbReference>
<keyword evidence="5 8" id="KW-1133">Transmembrane helix</keyword>
<evidence type="ECO:0000256" key="5">
    <source>
        <dbReference type="ARBA" id="ARBA00022989"/>
    </source>
</evidence>
<dbReference type="PROSITE" id="PS50866">
    <property type="entry name" value="GOLD"/>
    <property type="match status" value="1"/>
</dbReference>
<organism evidence="10 11">
    <name type="scientific">Vicia faba</name>
    <name type="common">Broad bean</name>
    <name type="synonym">Faba vulgaris</name>
    <dbReference type="NCBI Taxonomy" id="3906"/>
    <lineage>
        <taxon>Eukaryota</taxon>
        <taxon>Viridiplantae</taxon>
        <taxon>Streptophyta</taxon>
        <taxon>Embryophyta</taxon>
        <taxon>Tracheophyta</taxon>
        <taxon>Spermatophyta</taxon>
        <taxon>Magnoliopsida</taxon>
        <taxon>eudicotyledons</taxon>
        <taxon>Gunneridae</taxon>
        <taxon>Pentapetalae</taxon>
        <taxon>rosids</taxon>
        <taxon>fabids</taxon>
        <taxon>Fabales</taxon>
        <taxon>Fabaceae</taxon>
        <taxon>Papilionoideae</taxon>
        <taxon>50 kb inversion clade</taxon>
        <taxon>NPAAA clade</taxon>
        <taxon>Hologalegina</taxon>
        <taxon>IRL clade</taxon>
        <taxon>Fabeae</taxon>
        <taxon>Vicia</taxon>
    </lineage>
</organism>
<evidence type="ECO:0000256" key="2">
    <source>
        <dbReference type="ARBA" id="ARBA00007104"/>
    </source>
</evidence>